<gene>
    <name evidence="11" type="ORF">ACFQ4M_01740</name>
</gene>
<keyword evidence="11" id="KW-0067">ATP-binding</keyword>
<feature type="transmembrane region" description="Helical" evidence="8">
    <location>
        <begin position="609"/>
        <end position="632"/>
    </location>
</feature>
<dbReference type="CDD" id="cd00082">
    <property type="entry name" value="HisKA"/>
    <property type="match status" value="1"/>
</dbReference>
<dbReference type="Proteomes" id="UP001597158">
    <property type="component" value="Unassembled WGS sequence"/>
</dbReference>
<protein>
    <recommendedName>
        <fullName evidence="2">histidine kinase</fullName>
        <ecNumber evidence="2">2.7.13.3</ecNumber>
    </recommendedName>
</protein>
<dbReference type="PROSITE" id="PS50110">
    <property type="entry name" value="RESPONSE_REGULATORY"/>
    <property type="match status" value="1"/>
</dbReference>
<dbReference type="GO" id="GO:0005524">
    <property type="term" value="F:ATP binding"/>
    <property type="evidence" value="ECO:0007669"/>
    <property type="project" value="UniProtKB-KW"/>
</dbReference>
<dbReference type="SUPFAM" id="SSF55874">
    <property type="entry name" value="ATPase domain of HSP90 chaperone/DNA topoisomerase II/histidine kinase"/>
    <property type="match status" value="1"/>
</dbReference>
<dbReference type="InterPro" id="IPR011006">
    <property type="entry name" value="CheY-like_superfamily"/>
</dbReference>
<dbReference type="Gene3D" id="1.10.4160.10">
    <property type="entry name" value="Hydantoin permease"/>
    <property type="match status" value="1"/>
</dbReference>
<evidence type="ECO:0000256" key="6">
    <source>
        <dbReference type="PROSITE-ProRule" id="PRU00169"/>
    </source>
</evidence>
<evidence type="ECO:0000256" key="2">
    <source>
        <dbReference type="ARBA" id="ARBA00012438"/>
    </source>
</evidence>
<dbReference type="Pfam" id="PF00072">
    <property type="entry name" value="Response_reg"/>
    <property type="match status" value="1"/>
</dbReference>
<dbReference type="InterPro" id="IPR001789">
    <property type="entry name" value="Sig_transdc_resp-reg_receiver"/>
</dbReference>
<dbReference type="Pfam" id="PF02518">
    <property type="entry name" value="HATPase_c"/>
    <property type="match status" value="1"/>
</dbReference>
<evidence type="ECO:0000256" key="1">
    <source>
        <dbReference type="ARBA" id="ARBA00000085"/>
    </source>
</evidence>
<keyword evidence="8" id="KW-0812">Transmembrane</keyword>
<evidence type="ECO:0000259" key="10">
    <source>
        <dbReference type="PROSITE" id="PS50110"/>
    </source>
</evidence>
<keyword evidence="8" id="KW-1133">Transmembrane helix</keyword>
<feature type="transmembrane region" description="Helical" evidence="8">
    <location>
        <begin position="324"/>
        <end position="347"/>
    </location>
</feature>
<dbReference type="SMART" id="SM00388">
    <property type="entry name" value="HisKA"/>
    <property type="match status" value="1"/>
</dbReference>
<evidence type="ECO:0000256" key="8">
    <source>
        <dbReference type="SAM" id="Phobius"/>
    </source>
</evidence>
<feature type="transmembrane region" description="Helical" evidence="8">
    <location>
        <begin position="576"/>
        <end position="597"/>
    </location>
</feature>
<dbReference type="Gene3D" id="1.10.287.130">
    <property type="match status" value="1"/>
</dbReference>
<feature type="transmembrane region" description="Helical" evidence="8">
    <location>
        <begin position="193"/>
        <end position="213"/>
    </location>
</feature>
<feature type="transmembrane region" description="Helical" evidence="8">
    <location>
        <begin position="225"/>
        <end position="244"/>
    </location>
</feature>
<dbReference type="EC" id="2.7.13.3" evidence="2"/>
<feature type="transmembrane region" description="Helical" evidence="8">
    <location>
        <begin position="392"/>
        <end position="413"/>
    </location>
</feature>
<dbReference type="Gene3D" id="3.30.565.10">
    <property type="entry name" value="Histidine kinase-like ATPase, C-terminal domain"/>
    <property type="match status" value="1"/>
</dbReference>
<dbReference type="InterPro" id="IPR005467">
    <property type="entry name" value="His_kinase_dom"/>
</dbReference>
<evidence type="ECO:0000256" key="7">
    <source>
        <dbReference type="SAM" id="Coils"/>
    </source>
</evidence>
<reference evidence="12" key="1">
    <citation type="journal article" date="2019" name="Int. J. Syst. Evol. Microbiol.">
        <title>The Global Catalogue of Microorganisms (GCM) 10K type strain sequencing project: providing services to taxonomists for standard genome sequencing and annotation.</title>
        <authorList>
            <consortium name="The Broad Institute Genomics Platform"/>
            <consortium name="The Broad Institute Genome Sequencing Center for Infectious Disease"/>
            <person name="Wu L."/>
            <person name="Ma J."/>
        </authorList>
    </citation>
    <scope>NUCLEOTIDE SEQUENCE [LARGE SCALE GENOMIC DNA]</scope>
    <source>
        <strain evidence="12">CCUG 48884</strain>
    </source>
</reference>
<comment type="caution">
    <text evidence="11">The sequence shown here is derived from an EMBL/GenBank/DDBJ whole genome shotgun (WGS) entry which is preliminary data.</text>
</comment>
<dbReference type="InterPro" id="IPR003594">
    <property type="entry name" value="HATPase_dom"/>
</dbReference>
<keyword evidence="7" id="KW-0175">Coiled coil</keyword>
<feature type="transmembrane region" description="Helical" evidence="8">
    <location>
        <begin position="161"/>
        <end position="181"/>
    </location>
</feature>
<keyword evidence="5" id="KW-0418">Kinase</keyword>
<evidence type="ECO:0000256" key="3">
    <source>
        <dbReference type="ARBA" id="ARBA00022553"/>
    </source>
</evidence>
<dbReference type="Gene3D" id="3.40.50.2300">
    <property type="match status" value="1"/>
</dbReference>
<keyword evidence="12" id="KW-1185">Reference proteome</keyword>
<sequence>MSPSPATDAAPIASQRIIHIRREYNGWVANETLEDYALRYAPQTFRRWSFSRISNTALGAVSFLALEAIGATIAMNWGFINMMWSVGLVALVLFLTGLPIAYYAARYALDMDLLTRGAGFGYIGSTVTSLIYASFTFIFFAIEAAIMALALELWFDMPIMWAYLVSALIVIPFVTHGITWISRLQAWTQPVFVVLLLAPFFFVLVSDPALYATFTTFGGRHGNDFNLLAVGAGCAVAFALICQIGEQVDFLRFLPHPVPGNRVRWWAAVVAAGPGWIIPGAVKMVGGAFLAFVALQSMIPPEKAVQPTQMYLAGFQHVIDDPRAAIMLTAIFVIICQVKINVTNAYAGSLAWSNFFSRLTHSHPGRVVWLIFNVLIALMLMMLGVFEALEHVLSVYANVAVAWIGAVVADLVINKPLGLSPRGIEFKRAHLYDVNPVGVGAMLAGSVLGIVAFGGSLGPFAQAFAPFISLLTAFALAPLIAWATRGRFYLARPREMRWQAAQPLRCVVCENHFESEDMAQCPAYGGAICSLCCTLDARCGDRCKPEPGPLARLAPWLAGWMPSSMSARVARRVSQFALVFFVSTLVIAAVVALVYQQELIAAEVGATDLGLAFLRIFAVLVLLAAVGVWWLVLANESRRVAQEESERQNQLLLREIEAHRDTDAKLQRAKEDAEAANAAKSRYVRGISHELRTPLNTILGYSQIMLRDTDLPRRRREAISTIQRSGEHLLALIDGLLDIASIEAGRLQFNRQEFRFAEFLAHVDKTIRLEAERKGLAFRTEFAGRMPEVVQGDTSRLRQVLINLLVNAVRYTARGEVVLKITYQSEIAVFEIRDTGCGIPEADLERIFEPFERGTGNQPPSAPGTGLGLTITRLLVELAGGQLSVSSTPGQGSVFRVKLHLPRVAHPRVATRPEREILGYFGPRRKLLVVDDQPAQSHLIADMLRPRGFLVEESDHPDDARRKLADFAPDLVFLDVSMPVTDGWTLSRQLRDAGHAGPIVMVSANAYENLPDRRKAAGCDDFIVKPVLETELFARLSTWLGLAWIYAEAAGAAPAPEAGAAQANAPEAVLPPPAGTAGDPEAASALSAQVRAELRDLAELGHLQGLVRRLDELERRHPELHAPLQVLRALTLALRFDTLIQTLDGADDDCPDAIAP</sequence>
<dbReference type="InterPro" id="IPR003661">
    <property type="entry name" value="HisK_dim/P_dom"/>
</dbReference>
<name>A0ABW3WAI2_9RHOO</name>
<dbReference type="InterPro" id="IPR036890">
    <property type="entry name" value="HATPase_C_sf"/>
</dbReference>
<dbReference type="CDD" id="cd16922">
    <property type="entry name" value="HATPase_EvgS-ArcB-TorS-like"/>
    <property type="match status" value="1"/>
</dbReference>
<dbReference type="SMART" id="SM00448">
    <property type="entry name" value="REC"/>
    <property type="match status" value="1"/>
</dbReference>
<evidence type="ECO:0000259" key="9">
    <source>
        <dbReference type="PROSITE" id="PS50109"/>
    </source>
</evidence>
<dbReference type="SMART" id="SM00387">
    <property type="entry name" value="HATPase_c"/>
    <property type="match status" value="1"/>
</dbReference>
<accession>A0ABW3WAI2</accession>
<dbReference type="PROSITE" id="PS50109">
    <property type="entry name" value="HIS_KIN"/>
    <property type="match status" value="1"/>
</dbReference>
<keyword evidence="11" id="KW-0547">Nucleotide-binding</keyword>
<proteinExistence type="predicted"/>
<feature type="coiled-coil region" evidence="7">
    <location>
        <begin position="642"/>
        <end position="679"/>
    </location>
</feature>
<evidence type="ECO:0000256" key="5">
    <source>
        <dbReference type="ARBA" id="ARBA00022777"/>
    </source>
</evidence>
<dbReference type="CDD" id="cd00156">
    <property type="entry name" value="REC"/>
    <property type="match status" value="1"/>
</dbReference>
<dbReference type="SUPFAM" id="SSF52172">
    <property type="entry name" value="CheY-like"/>
    <property type="match status" value="1"/>
</dbReference>
<feature type="domain" description="Histidine kinase" evidence="9">
    <location>
        <begin position="686"/>
        <end position="903"/>
    </location>
</feature>
<dbReference type="InterPro" id="IPR036097">
    <property type="entry name" value="HisK_dim/P_sf"/>
</dbReference>
<feature type="transmembrane region" description="Helical" evidence="8">
    <location>
        <begin position="265"/>
        <end position="295"/>
    </location>
</feature>
<keyword evidence="8" id="KW-0472">Membrane</keyword>
<feature type="modified residue" description="4-aspartylphosphate" evidence="6">
    <location>
        <position position="975"/>
    </location>
</feature>
<feature type="transmembrane region" description="Helical" evidence="8">
    <location>
        <begin position="463"/>
        <end position="484"/>
    </location>
</feature>
<feature type="transmembrane region" description="Helical" evidence="8">
    <location>
        <begin position="434"/>
        <end position="457"/>
    </location>
</feature>
<feature type="transmembrane region" description="Helical" evidence="8">
    <location>
        <begin position="86"/>
        <end position="109"/>
    </location>
</feature>
<feature type="transmembrane region" description="Helical" evidence="8">
    <location>
        <begin position="56"/>
        <end position="80"/>
    </location>
</feature>
<feature type="transmembrane region" description="Helical" evidence="8">
    <location>
        <begin position="367"/>
        <end position="386"/>
    </location>
</feature>
<dbReference type="Pfam" id="PF00512">
    <property type="entry name" value="HisKA"/>
    <property type="match status" value="1"/>
</dbReference>
<dbReference type="PRINTS" id="PR00344">
    <property type="entry name" value="BCTRLSENSOR"/>
</dbReference>
<dbReference type="RefSeq" id="WP_386039507.1">
    <property type="nucleotide sequence ID" value="NZ_JBHTMC010000002.1"/>
</dbReference>
<evidence type="ECO:0000313" key="12">
    <source>
        <dbReference type="Proteomes" id="UP001597158"/>
    </source>
</evidence>
<comment type="catalytic activity">
    <reaction evidence="1">
        <text>ATP + protein L-histidine = ADP + protein N-phospho-L-histidine.</text>
        <dbReference type="EC" id="2.7.13.3"/>
    </reaction>
</comment>
<evidence type="ECO:0000256" key="4">
    <source>
        <dbReference type="ARBA" id="ARBA00022679"/>
    </source>
</evidence>
<dbReference type="PANTHER" id="PTHR43047">
    <property type="entry name" value="TWO-COMPONENT HISTIDINE PROTEIN KINASE"/>
    <property type="match status" value="1"/>
</dbReference>
<dbReference type="SUPFAM" id="SSF47384">
    <property type="entry name" value="Homodimeric domain of signal transducing histidine kinase"/>
    <property type="match status" value="1"/>
</dbReference>
<evidence type="ECO:0000313" key="11">
    <source>
        <dbReference type="EMBL" id="MFD1262285.1"/>
    </source>
</evidence>
<dbReference type="PANTHER" id="PTHR43047:SF72">
    <property type="entry name" value="OSMOSENSING HISTIDINE PROTEIN KINASE SLN1"/>
    <property type="match status" value="1"/>
</dbReference>
<dbReference type="EMBL" id="JBHTMC010000002">
    <property type="protein sequence ID" value="MFD1262285.1"/>
    <property type="molecule type" value="Genomic_DNA"/>
</dbReference>
<keyword evidence="4" id="KW-0808">Transferase</keyword>
<organism evidence="11 12">
    <name type="scientific">Thauera mechernichensis</name>
    <dbReference type="NCBI Taxonomy" id="82788"/>
    <lineage>
        <taxon>Bacteria</taxon>
        <taxon>Pseudomonadati</taxon>
        <taxon>Pseudomonadota</taxon>
        <taxon>Betaproteobacteria</taxon>
        <taxon>Rhodocyclales</taxon>
        <taxon>Zoogloeaceae</taxon>
        <taxon>Thauera</taxon>
    </lineage>
</organism>
<dbReference type="InterPro" id="IPR004358">
    <property type="entry name" value="Sig_transdc_His_kin-like_C"/>
</dbReference>
<keyword evidence="3 6" id="KW-0597">Phosphoprotein</keyword>
<feature type="domain" description="Response regulatory" evidence="10">
    <location>
        <begin position="926"/>
        <end position="1040"/>
    </location>
</feature>